<proteinExistence type="predicted"/>
<gene>
    <name evidence="2" type="ORF">AVDCRST_MAG50-1903</name>
</gene>
<protein>
    <submittedName>
        <fullName evidence="2">Uncharacterized protein</fullName>
    </submittedName>
</protein>
<feature type="compositionally biased region" description="Polar residues" evidence="1">
    <location>
        <begin position="18"/>
        <end position="28"/>
    </location>
</feature>
<feature type="compositionally biased region" description="Basic residues" evidence="1">
    <location>
        <begin position="29"/>
        <end position="39"/>
    </location>
</feature>
<feature type="region of interest" description="Disordered" evidence="1">
    <location>
        <begin position="1"/>
        <end position="39"/>
    </location>
</feature>
<dbReference type="AlphaFoldDB" id="A0A6J4IAB6"/>
<evidence type="ECO:0000313" key="2">
    <source>
        <dbReference type="EMBL" id="CAA9244795.1"/>
    </source>
</evidence>
<name>A0A6J4IAB6_9ACTN</name>
<organism evidence="2">
    <name type="scientific">uncultured Acidimicrobiales bacterium</name>
    <dbReference type="NCBI Taxonomy" id="310071"/>
    <lineage>
        <taxon>Bacteria</taxon>
        <taxon>Bacillati</taxon>
        <taxon>Actinomycetota</taxon>
        <taxon>Acidimicrobiia</taxon>
        <taxon>Acidimicrobiales</taxon>
        <taxon>environmental samples</taxon>
    </lineage>
</organism>
<reference evidence="2" key="1">
    <citation type="submission" date="2020-02" db="EMBL/GenBank/DDBJ databases">
        <authorList>
            <person name="Meier V. D."/>
        </authorList>
    </citation>
    <scope>NUCLEOTIDE SEQUENCE</scope>
    <source>
        <strain evidence="2">AVDCRST_MAG50</strain>
    </source>
</reference>
<dbReference type="EMBL" id="CADCTF010000098">
    <property type="protein sequence ID" value="CAA9244795.1"/>
    <property type="molecule type" value="Genomic_DNA"/>
</dbReference>
<evidence type="ECO:0000256" key="1">
    <source>
        <dbReference type="SAM" id="MobiDB-lite"/>
    </source>
</evidence>
<sequence>MDTWVTVEPPTGCASDGSDPSQLSNRSPQRPRRRTSLLT</sequence>
<accession>A0A6J4IAB6</accession>